<dbReference type="Proteomes" id="UP000233564">
    <property type="component" value="Unassembled WGS sequence"/>
</dbReference>
<evidence type="ECO:0000313" key="1">
    <source>
        <dbReference type="EMBL" id="PKH20366.1"/>
    </source>
</evidence>
<name>A0A2N1E603_PSEFL</name>
<reference evidence="1 2" key="1">
    <citation type="submission" date="2017-08" db="EMBL/GenBank/DDBJ databases">
        <authorList>
            <person name="de Groot N.N."/>
        </authorList>
    </citation>
    <scope>NUCLEOTIDE SEQUENCE [LARGE SCALE GENOMIC DNA]</scope>
    <source>
        <strain evidence="1 2">PfR 37</strain>
    </source>
</reference>
<accession>A0A2N1E603</accession>
<dbReference type="EMBL" id="NVXX01000017">
    <property type="protein sequence ID" value="PKH20366.1"/>
    <property type="molecule type" value="Genomic_DNA"/>
</dbReference>
<gene>
    <name evidence="1" type="ORF">CIB54_13575</name>
</gene>
<protein>
    <submittedName>
        <fullName evidence="1">Uncharacterized protein</fullName>
    </submittedName>
</protein>
<organism evidence="1 2">
    <name type="scientific">Pseudomonas fluorescens</name>
    <dbReference type="NCBI Taxonomy" id="294"/>
    <lineage>
        <taxon>Bacteria</taxon>
        <taxon>Pseudomonadati</taxon>
        <taxon>Pseudomonadota</taxon>
        <taxon>Gammaproteobacteria</taxon>
        <taxon>Pseudomonadales</taxon>
        <taxon>Pseudomonadaceae</taxon>
        <taxon>Pseudomonas</taxon>
    </lineage>
</organism>
<evidence type="ECO:0000313" key="2">
    <source>
        <dbReference type="Proteomes" id="UP000233564"/>
    </source>
</evidence>
<sequence>MSYDYAEIVLGIPRVVNALPASESKCGRVGATIRLAPDEGLSANTSFTEPPLAFVGASLLAKNSQAPRSFRKHALSLTFFASKLAPTAQFFAVADRRPAALQQ</sequence>
<comment type="caution">
    <text evidence="1">The sequence shown here is derived from an EMBL/GenBank/DDBJ whole genome shotgun (WGS) entry which is preliminary data.</text>
</comment>
<proteinExistence type="predicted"/>
<dbReference type="AlphaFoldDB" id="A0A2N1E603"/>